<dbReference type="CDD" id="cd00090">
    <property type="entry name" value="HTH_ARSR"/>
    <property type="match status" value="1"/>
</dbReference>
<dbReference type="OrthoDB" id="8482at2157"/>
<organism evidence="3 4">
    <name type="scientific">Natrialba asiatica (strain ATCC 700177 / DSM 12278 / JCM 9576 / FERM P-10747 / NBRC 102637 / 172P1)</name>
    <dbReference type="NCBI Taxonomy" id="29540"/>
    <lineage>
        <taxon>Archaea</taxon>
        <taxon>Methanobacteriati</taxon>
        <taxon>Methanobacteriota</taxon>
        <taxon>Stenosarchaea group</taxon>
        <taxon>Halobacteria</taxon>
        <taxon>Halobacteriales</taxon>
        <taxon>Natrialbaceae</taxon>
        <taxon>Natrialba</taxon>
    </lineage>
</organism>
<evidence type="ECO:0008006" key="5">
    <source>
        <dbReference type="Google" id="ProtNLM"/>
    </source>
</evidence>
<dbReference type="InterPro" id="IPR036390">
    <property type="entry name" value="WH_DNA-bd_sf"/>
</dbReference>
<evidence type="ECO:0000259" key="2">
    <source>
        <dbReference type="Pfam" id="PF24042"/>
    </source>
</evidence>
<dbReference type="RefSeq" id="WP_006107498.1">
    <property type="nucleotide sequence ID" value="NZ_AOIO01000010.1"/>
</dbReference>
<dbReference type="InterPro" id="IPR036388">
    <property type="entry name" value="WH-like_DNA-bd_sf"/>
</dbReference>
<dbReference type="InterPro" id="IPR055775">
    <property type="entry name" value="DUF7351"/>
</dbReference>
<dbReference type="SUPFAM" id="SSF46785">
    <property type="entry name" value="Winged helix' DNA-binding domain"/>
    <property type="match status" value="1"/>
</dbReference>
<dbReference type="Proteomes" id="UP000011554">
    <property type="component" value="Unassembled WGS sequence"/>
</dbReference>
<dbReference type="PATRIC" id="fig|29540.5.peg.669"/>
<gene>
    <name evidence="3" type="ORF">C481_03277</name>
</gene>
<protein>
    <recommendedName>
        <fullName evidence="5">ArsR family transcriptional regulator</fullName>
    </recommendedName>
</protein>
<dbReference type="AlphaFoldDB" id="M0B317"/>
<name>M0B317_NATA1</name>
<dbReference type="eggNOG" id="arCOG03860">
    <property type="taxonomic scope" value="Archaea"/>
</dbReference>
<dbReference type="EMBL" id="AOIO01000010">
    <property type="protein sequence ID" value="ELZ04942.1"/>
    <property type="molecule type" value="Genomic_DNA"/>
</dbReference>
<dbReference type="InterPro" id="IPR055771">
    <property type="entry name" value="DUF7347"/>
</dbReference>
<dbReference type="Pfam" id="PF24042">
    <property type="entry name" value="DUF7351"/>
    <property type="match status" value="1"/>
</dbReference>
<evidence type="ECO:0000313" key="3">
    <source>
        <dbReference type="EMBL" id="ELZ04942.1"/>
    </source>
</evidence>
<evidence type="ECO:0000259" key="1">
    <source>
        <dbReference type="Pfam" id="PF24038"/>
    </source>
</evidence>
<dbReference type="InterPro" id="IPR011991">
    <property type="entry name" value="ArsR-like_HTH"/>
</dbReference>
<dbReference type="Gene3D" id="1.10.10.10">
    <property type="entry name" value="Winged helix-like DNA-binding domain superfamily/Winged helix DNA-binding domain"/>
    <property type="match status" value="1"/>
</dbReference>
<reference evidence="3 4" key="1">
    <citation type="journal article" date="2014" name="PLoS Genet.">
        <title>Phylogenetically driven sequencing of extremely halophilic archaea reveals strategies for static and dynamic osmo-response.</title>
        <authorList>
            <person name="Becker E.A."/>
            <person name="Seitzer P.M."/>
            <person name="Tritt A."/>
            <person name="Larsen D."/>
            <person name="Krusor M."/>
            <person name="Yao A.I."/>
            <person name="Wu D."/>
            <person name="Madern D."/>
            <person name="Eisen J.A."/>
            <person name="Darling A.E."/>
            <person name="Facciotti M.T."/>
        </authorList>
    </citation>
    <scope>NUCLEOTIDE SEQUENCE [LARGE SCALE GENOMIC DNA]</scope>
    <source>
        <strain evidence="3 4">DSM 12278</strain>
    </source>
</reference>
<dbReference type="Pfam" id="PF24038">
    <property type="entry name" value="DUF7347"/>
    <property type="match status" value="1"/>
</dbReference>
<feature type="domain" description="DUF7351" evidence="2">
    <location>
        <begin position="105"/>
        <end position="285"/>
    </location>
</feature>
<keyword evidence="4" id="KW-1185">Reference proteome</keyword>
<evidence type="ECO:0000313" key="4">
    <source>
        <dbReference type="Proteomes" id="UP000011554"/>
    </source>
</evidence>
<comment type="caution">
    <text evidence="3">The sequence shown here is derived from an EMBL/GenBank/DDBJ whole genome shotgun (WGS) entry which is preliminary data.</text>
</comment>
<sequence length="291" mass="32526">MSESLVKEEVPPEKAFAALSDPTRIAVLRALWEAEDHTATFSELRAAVAMDDSGRFNYHLSKLRGRFISRIDDGYQLQLAGTRVIGALLSGAYTQTGSTKSVPMDQSCPYCDCPLTFQYEDEQAIIDCDDCEQVQIQLPVPPGVFAGYDHETLPDVTERYARNLVQQARTGFCMTCEGRVSPQVTVEAPPSDAEDLSRIPMAQYECERCGETTNSDLGTAFLNHSDVIAFYHHHNIDVRETPLWRFIAVDGDSARILHEEPLRTSVTYTADNDRLTLTADRNLDVLAIERE</sequence>
<accession>M0B317</accession>
<feature type="domain" description="DUF7347" evidence="1">
    <location>
        <begin position="12"/>
        <end position="87"/>
    </location>
</feature>
<proteinExistence type="predicted"/>